<dbReference type="Proteomes" id="UP000238218">
    <property type="component" value="Unassembled WGS sequence"/>
</dbReference>
<dbReference type="EMBL" id="PVWP01000010">
    <property type="protein sequence ID" value="PSB36408.1"/>
    <property type="molecule type" value="Genomic_DNA"/>
</dbReference>
<accession>A0ABX5F6I1</accession>
<dbReference type="Pfam" id="PF06172">
    <property type="entry name" value="Cupin_5"/>
    <property type="match status" value="1"/>
</dbReference>
<evidence type="ECO:0000259" key="1">
    <source>
        <dbReference type="Pfam" id="PF06172"/>
    </source>
</evidence>
<reference evidence="2 3" key="1">
    <citation type="submission" date="2018-02" db="EMBL/GenBank/DDBJ databases">
        <authorList>
            <person name="Moore K."/>
            <person name="Momper L."/>
        </authorList>
    </citation>
    <scope>NUCLEOTIDE SEQUENCE [LARGE SCALE GENOMIC DNA]</scope>
    <source>
        <strain evidence="2 3">CCALA 015</strain>
    </source>
</reference>
<dbReference type="InterPro" id="IPR009327">
    <property type="entry name" value="Cupin_DUF985"/>
</dbReference>
<dbReference type="CDD" id="cd06121">
    <property type="entry name" value="cupin_YML079wp"/>
    <property type="match status" value="1"/>
</dbReference>
<protein>
    <submittedName>
        <fullName evidence="2">Cupin</fullName>
    </submittedName>
</protein>
<dbReference type="RefSeq" id="WP_106222709.1">
    <property type="nucleotide sequence ID" value="NZ_PVWP01000010.1"/>
</dbReference>
<sequence>MRSTPEALIARLDLRPHPEGGWYRELHRSPGQVHRAGDGRQRAGLTVIAFLLAEGQLSRWHQVAGADEVWHHAGGDPLDLWRLPPQGGTAERLWLGPLAATDAAADTAGDAAAAAGDPGAGPLQIVPALWWQAARSRGRWSLVHCCVGPGFAFEDFRLMADLPPAERPAGADPTLL</sequence>
<reference evidence="2 3" key="2">
    <citation type="submission" date="2018-03" db="EMBL/GenBank/DDBJ databases">
        <title>The ancient ancestry and fast evolution of plastids.</title>
        <authorList>
            <person name="Moore K.R."/>
            <person name="Magnabosco C."/>
            <person name="Momper L."/>
            <person name="Gold D.A."/>
            <person name="Bosak T."/>
            <person name="Fournier G.P."/>
        </authorList>
    </citation>
    <scope>NUCLEOTIDE SEQUENCE [LARGE SCALE GENOMIC DNA]</scope>
    <source>
        <strain evidence="2 3">CCALA 015</strain>
    </source>
</reference>
<gene>
    <name evidence="2" type="ORF">C7B81_14285</name>
</gene>
<evidence type="ECO:0000313" key="3">
    <source>
        <dbReference type="Proteomes" id="UP000238218"/>
    </source>
</evidence>
<dbReference type="PANTHER" id="PTHR33387">
    <property type="entry name" value="RMLC-LIKE JELLY ROLL FOLD PROTEIN"/>
    <property type="match status" value="1"/>
</dbReference>
<name>A0ABX5F6I1_9CHRO</name>
<comment type="caution">
    <text evidence="2">The sequence shown here is derived from an EMBL/GenBank/DDBJ whole genome shotgun (WGS) entry which is preliminary data.</text>
</comment>
<dbReference type="Gene3D" id="2.60.120.10">
    <property type="entry name" value="Jelly Rolls"/>
    <property type="match status" value="1"/>
</dbReference>
<proteinExistence type="predicted"/>
<dbReference type="PANTHER" id="PTHR33387:SF3">
    <property type="entry name" value="DUF985 DOMAIN-CONTAINING PROTEIN"/>
    <property type="match status" value="1"/>
</dbReference>
<feature type="domain" description="DUF985" evidence="1">
    <location>
        <begin position="7"/>
        <end position="159"/>
    </location>
</feature>
<dbReference type="SUPFAM" id="SSF51182">
    <property type="entry name" value="RmlC-like cupins"/>
    <property type="match status" value="1"/>
</dbReference>
<dbReference type="InterPro" id="IPR011051">
    <property type="entry name" value="RmlC_Cupin_sf"/>
</dbReference>
<evidence type="ECO:0000313" key="2">
    <source>
        <dbReference type="EMBL" id="PSB36408.1"/>
    </source>
</evidence>
<organism evidence="2 3">
    <name type="scientific">Aphanothece cf. minutissima CCALA 015</name>
    <dbReference type="NCBI Taxonomy" id="2107695"/>
    <lineage>
        <taxon>Bacteria</taxon>
        <taxon>Bacillati</taxon>
        <taxon>Cyanobacteriota</taxon>
        <taxon>Cyanophyceae</taxon>
        <taxon>Oscillatoriophycideae</taxon>
        <taxon>Chroococcales</taxon>
        <taxon>Aphanothecaceae</taxon>
        <taxon>Aphanothece</taxon>
    </lineage>
</organism>
<dbReference type="InterPro" id="IPR039935">
    <property type="entry name" value="YML079W-like"/>
</dbReference>
<keyword evidence="3" id="KW-1185">Reference proteome</keyword>
<dbReference type="InterPro" id="IPR014710">
    <property type="entry name" value="RmlC-like_jellyroll"/>
</dbReference>